<proteinExistence type="predicted"/>
<feature type="region of interest" description="Disordered" evidence="1">
    <location>
        <begin position="44"/>
        <end position="109"/>
    </location>
</feature>
<gene>
    <name evidence="2" type="ORF">CELE_F38H4.3</name>
    <name evidence="2 4" type="ORF">F38H4.3</name>
</gene>
<dbReference type="DIP" id="DIP-24929N"/>
<evidence type="ECO:0000313" key="4">
    <source>
        <dbReference type="WormBase" id="F38H4.3"/>
    </source>
</evidence>
<feature type="compositionally biased region" description="Polar residues" evidence="1">
    <location>
        <begin position="63"/>
        <end position="74"/>
    </location>
</feature>
<dbReference type="IntAct" id="Q20178">
    <property type="interactions" value="1"/>
</dbReference>
<feature type="compositionally biased region" description="Basic and acidic residues" evidence="1">
    <location>
        <begin position="272"/>
        <end position="301"/>
    </location>
</feature>
<name>Q20178_CAEEL</name>
<accession>Q20178</accession>
<feature type="compositionally biased region" description="Polar residues" evidence="1">
    <location>
        <begin position="1"/>
        <end position="12"/>
    </location>
</feature>
<dbReference type="eggNOG" id="ENOG502TG14">
    <property type="taxonomic scope" value="Eukaryota"/>
</dbReference>
<dbReference type="InParanoid" id="Q20178"/>
<dbReference type="FunCoup" id="Q20178">
    <property type="interactions" value="3"/>
</dbReference>
<feature type="compositionally biased region" description="Basic and acidic residues" evidence="1">
    <location>
        <begin position="435"/>
        <end position="452"/>
    </location>
</feature>
<feature type="compositionally biased region" description="Acidic residues" evidence="1">
    <location>
        <begin position="350"/>
        <end position="361"/>
    </location>
</feature>
<dbReference type="GeneID" id="185479"/>
<feature type="region of interest" description="Disordered" evidence="1">
    <location>
        <begin position="1"/>
        <end position="25"/>
    </location>
</feature>
<dbReference type="Bgee" id="WBGene00009547">
    <property type="expression patterns" value="Expressed in larva and 3 other cell types or tissues"/>
</dbReference>
<dbReference type="OMA" id="CQRICCC"/>
<feature type="compositionally biased region" description="Pro residues" evidence="1">
    <location>
        <begin position="313"/>
        <end position="324"/>
    </location>
</feature>
<protein>
    <submittedName>
        <fullName evidence="2">BMERB domain-containing protein</fullName>
    </submittedName>
</protein>
<dbReference type="WormBase" id="F38H4.3">
    <property type="protein sequence ID" value="CE42675"/>
    <property type="gene ID" value="WBGene00009547"/>
</dbReference>
<dbReference type="PaxDb" id="6239-F38H4.3"/>
<feature type="compositionally biased region" description="Basic and acidic residues" evidence="1">
    <location>
        <begin position="416"/>
        <end position="426"/>
    </location>
</feature>
<reference evidence="2 3" key="1">
    <citation type="journal article" date="1998" name="Science">
        <title>Genome sequence of the nematode C. elegans: a platform for investigating biology.</title>
        <authorList>
            <consortium name="The C. elegans sequencing consortium"/>
            <person name="Sulson J.E."/>
            <person name="Waterston R."/>
        </authorList>
    </citation>
    <scope>NUCLEOTIDE SEQUENCE [LARGE SCALE GENOMIC DNA]</scope>
    <source>
        <strain evidence="2 3">Bristol N2</strain>
    </source>
</reference>
<dbReference type="RefSeq" id="NP_502241.2">
    <property type="nucleotide sequence ID" value="NM_069840.4"/>
</dbReference>
<sequence length="452" mass="49213">MTITDESTSRVADSTVPPDTSSPSLFQRICCCCNSDLKEPPVQLIRSGSLTYQQGDTPKPASDPTSSPPTNNVISAAKRSVDDDVEKPQTSQKPPQKPSEPDAESINMNDILMENVLKTTEEDRTEAVEEDNISISTNVIQEIDENELKKALKKSDEAPALKGRSGISKEMPSGSEDSDVEVEGDNRKMSVIEFIRSEAQAETSATISSPAPVKAAPVEGNGEEVENGFTKNEKMSEATQSEMSDSEDEERDEDSDVGKPISVVGMSSKTTARAERTPDAEERRIREFRELSSDESLKGTTEDEEEEIIVDEIPPPLPLSPPPNLYGQVAGSPIPPPRSPRRSLMYANADESDSDSDDEGSGDAHLVAVNALVRMHPVNFAPHREDDRQSVSSVSTASDLSEKENGTDIGITRISVKSDGRAEIHSPKRPVRVTLETDRNEVTDDDFSEKLI</sequence>
<feature type="compositionally biased region" description="Acidic residues" evidence="1">
    <location>
        <begin position="244"/>
        <end position="255"/>
    </location>
</feature>
<dbReference type="OrthoDB" id="5877043at2759"/>
<dbReference type="CTD" id="185479"/>
<dbReference type="UCSC" id="F38H4.3">
    <property type="organism name" value="c. elegans"/>
</dbReference>
<evidence type="ECO:0000256" key="1">
    <source>
        <dbReference type="SAM" id="MobiDB-lite"/>
    </source>
</evidence>
<evidence type="ECO:0000313" key="3">
    <source>
        <dbReference type="Proteomes" id="UP000001940"/>
    </source>
</evidence>
<keyword evidence="3" id="KW-1185">Reference proteome</keyword>
<dbReference type="Proteomes" id="UP000001940">
    <property type="component" value="Chromosome IV"/>
</dbReference>
<feature type="compositionally biased region" description="Polar residues" evidence="1">
    <location>
        <begin position="200"/>
        <end position="209"/>
    </location>
</feature>
<dbReference type="EMBL" id="BX284604">
    <property type="protein sequence ID" value="CAB01171.2"/>
    <property type="molecule type" value="Genomic_DNA"/>
</dbReference>
<organism evidence="2 3">
    <name type="scientific">Caenorhabditis elegans</name>
    <dbReference type="NCBI Taxonomy" id="6239"/>
    <lineage>
        <taxon>Eukaryota</taxon>
        <taxon>Metazoa</taxon>
        <taxon>Ecdysozoa</taxon>
        <taxon>Nematoda</taxon>
        <taxon>Chromadorea</taxon>
        <taxon>Rhabditida</taxon>
        <taxon>Rhabditina</taxon>
        <taxon>Rhabditomorpha</taxon>
        <taxon>Rhabditoidea</taxon>
        <taxon>Rhabditidae</taxon>
        <taxon>Peloderinae</taxon>
        <taxon>Caenorhabditis</taxon>
    </lineage>
</organism>
<dbReference type="HOGENOM" id="CLU_589564_0_0_1"/>
<feature type="region of interest" description="Disordered" evidence="1">
    <location>
        <begin position="378"/>
        <end position="452"/>
    </location>
</feature>
<feature type="compositionally biased region" description="Polar residues" evidence="1">
    <location>
        <begin position="46"/>
        <end position="56"/>
    </location>
</feature>
<dbReference type="AGR" id="WB:WBGene00009547"/>
<dbReference type="KEGG" id="cel:CELE_F38H4.3"/>
<feature type="region of interest" description="Disordered" evidence="1">
    <location>
        <begin position="151"/>
        <end position="366"/>
    </location>
</feature>
<feature type="compositionally biased region" description="Low complexity" evidence="1">
    <location>
        <begin position="13"/>
        <end position="24"/>
    </location>
</feature>
<dbReference type="AlphaFoldDB" id="Q20178"/>
<evidence type="ECO:0000313" key="2">
    <source>
        <dbReference type="EMBL" id="CAB01171.2"/>
    </source>
</evidence>